<sequence length="67" mass="6914">SPKQVTLSVVACAPRVTVGTTEGTTTQGAVKTTHVEQKTTSEVAGSVSTTKETTTRGEPKTTHGEVK</sequence>
<protein>
    <submittedName>
        <fullName evidence="2">Uncharacterized protein</fullName>
    </submittedName>
</protein>
<evidence type="ECO:0000313" key="2">
    <source>
        <dbReference type="EMBL" id="CAF4968385.1"/>
    </source>
</evidence>
<dbReference type="AlphaFoldDB" id="A0A821YZC7"/>
<accession>A0A821YZC7</accession>
<feature type="compositionally biased region" description="Polar residues" evidence="1">
    <location>
        <begin position="40"/>
        <end position="52"/>
    </location>
</feature>
<feature type="compositionally biased region" description="Basic and acidic residues" evidence="1">
    <location>
        <begin position="53"/>
        <end position="67"/>
    </location>
</feature>
<evidence type="ECO:0000313" key="3">
    <source>
        <dbReference type="Proteomes" id="UP000663838"/>
    </source>
</evidence>
<dbReference type="EMBL" id="CAJOBS010020349">
    <property type="protein sequence ID" value="CAF4968385.1"/>
    <property type="molecule type" value="Genomic_DNA"/>
</dbReference>
<evidence type="ECO:0000256" key="1">
    <source>
        <dbReference type="SAM" id="MobiDB-lite"/>
    </source>
</evidence>
<feature type="region of interest" description="Disordered" evidence="1">
    <location>
        <begin position="21"/>
        <end position="67"/>
    </location>
</feature>
<feature type="non-terminal residue" evidence="2">
    <location>
        <position position="1"/>
    </location>
</feature>
<organism evidence="2 3">
    <name type="scientific">Rotaria socialis</name>
    <dbReference type="NCBI Taxonomy" id="392032"/>
    <lineage>
        <taxon>Eukaryota</taxon>
        <taxon>Metazoa</taxon>
        <taxon>Spiralia</taxon>
        <taxon>Gnathifera</taxon>
        <taxon>Rotifera</taxon>
        <taxon>Eurotatoria</taxon>
        <taxon>Bdelloidea</taxon>
        <taxon>Philodinida</taxon>
        <taxon>Philodinidae</taxon>
        <taxon>Rotaria</taxon>
    </lineage>
</organism>
<name>A0A821YZC7_9BILA</name>
<feature type="compositionally biased region" description="Low complexity" evidence="1">
    <location>
        <begin position="21"/>
        <end position="32"/>
    </location>
</feature>
<comment type="caution">
    <text evidence="2">The sequence shown here is derived from an EMBL/GenBank/DDBJ whole genome shotgun (WGS) entry which is preliminary data.</text>
</comment>
<gene>
    <name evidence="2" type="ORF">TOA249_LOCUS34467</name>
</gene>
<feature type="non-terminal residue" evidence="2">
    <location>
        <position position="67"/>
    </location>
</feature>
<dbReference type="Proteomes" id="UP000663838">
    <property type="component" value="Unassembled WGS sequence"/>
</dbReference>
<proteinExistence type="predicted"/>
<reference evidence="2" key="1">
    <citation type="submission" date="2021-02" db="EMBL/GenBank/DDBJ databases">
        <authorList>
            <person name="Nowell W R."/>
        </authorList>
    </citation>
    <scope>NUCLEOTIDE SEQUENCE</scope>
</reference>